<gene>
    <name evidence="2" type="ORF">MSPICULIGERA_LOCUS21748</name>
</gene>
<reference evidence="2" key="1">
    <citation type="submission" date="2023-06" db="EMBL/GenBank/DDBJ databases">
        <authorList>
            <person name="Delattre M."/>
        </authorList>
    </citation>
    <scope>NUCLEOTIDE SEQUENCE</scope>
    <source>
        <strain evidence="2">AF72</strain>
    </source>
</reference>
<organism evidence="2 3">
    <name type="scientific">Mesorhabditis spiculigera</name>
    <dbReference type="NCBI Taxonomy" id="96644"/>
    <lineage>
        <taxon>Eukaryota</taxon>
        <taxon>Metazoa</taxon>
        <taxon>Ecdysozoa</taxon>
        <taxon>Nematoda</taxon>
        <taxon>Chromadorea</taxon>
        <taxon>Rhabditida</taxon>
        <taxon>Rhabditina</taxon>
        <taxon>Rhabditomorpha</taxon>
        <taxon>Rhabditoidea</taxon>
        <taxon>Rhabditidae</taxon>
        <taxon>Mesorhabditinae</taxon>
        <taxon>Mesorhabditis</taxon>
    </lineage>
</organism>
<name>A0AA36DAF0_9BILA</name>
<dbReference type="EMBL" id="CATQJA010002665">
    <property type="protein sequence ID" value="CAJ0583677.1"/>
    <property type="molecule type" value="Genomic_DNA"/>
</dbReference>
<feature type="compositionally biased region" description="Low complexity" evidence="1">
    <location>
        <begin position="26"/>
        <end position="37"/>
    </location>
</feature>
<comment type="caution">
    <text evidence="2">The sequence shown here is derived from an EMBL/GenBank/DDBJ whole genome shotgun (WGS) entry which is preliminary data.</text>
</comment>
<dbReference type="Proteomes" id="UP001177023">
    <property type="component" value="Unassembled WGS sequence"/>
</dbReference>
<feature type="compositionally biased region" description="Polar residues" evidence="1">
    <location>
        <begin position="1"/>
        <end position="14"/>
    </location>
</feature>
<protein>
    <submittedName>
        <fullName evidence="2">Uncharacterized protein</fullName>
    </submittedName>
</protein>
<feature type="region of interest" description="Disordered" evidence="1">
    <location>
        <begin position="1"/>
        <end position="41"/>
    </location>
</feature>
<proteinExistence type="predicted"/>
<evidence type="ECO:0000313" key="2">
    <source>
        <dbReference type="EMBL" id="CAJ0583677.1"/>
    </source>
</evidence>
<keyword evidence="3" id="KW-1185">Reference proteome</keyword>
<feature type="compositionally biased region" description="Basic and acidic residues" evidence="1">
    <location>
        <begin position="71"/>
        <end position="87"/>
    </location>
</feature>
<accession>A0AA36DAF0</accession>
<sequence length="117" mass="12698">MDSSRSSLCNQAAQFSLAAPPPPRTPRSTSPQTPSQSVDHSTAYRKFLLEKRKSFRQRGSLGPTIASAPSVEHEEYRTRPCNDEAGKNGKSFDFGGNVHHSSSASESNAFVKVGVYP</sequence>
<feature type="region of interest" description="Disordered" evidence="1">
    <location>
        <begin position="58"/>
        <end position="94"/>
    </location>
</feature>
<dbReference type="AlphaFoldDB" id="A0AA36DAF0"/>
<feature type="non-terminal residue" evidence="2">
    <location>
        <position position="1"/>
    </location>
</feature>
<evidence type="ECO:0000256" key="1">
    <source>
        <dbReference type="SAM" id="MobiDB-lite"/>
    </source>
</evidence>
<evidence type="ECO:0000313" key="3">
    <source>
        <dbReference type="Proteomes" id="UP001177023"/>
    </source>
</evidence>